<dbReference type="Proteomes" id="UP000548423">
    <property type="component" value="Unassembled WGS sequence"/>
</dbReference>
<dbReference type="AlphaFoldDB" id="A0A852T8K3"/>
<evidence type="ECO:0000313" key="1">
    <source>
        <dbReference type="EMBL" id="NYE03858.1"/>
    </source>
</evidence>
<dbReference type="InterPro" id="IPR029465">
    <property type="entry name" value="ATPgrasp_TupA"/>
</dbReference>
<evidence type="ECO:0008006" key="3">
    <source>
        <dbReference type="Google" id="ProtNLM"/>
    </source>
</evidence>
<evidence type="ECO:0000313" key="2">
    <source>
        <dbReference type="Proteomes" id="UP000548423"/>
    </source>
</evidence>
<comment type="caution">
    <text evidence="1">The sequence shown here is derived from an EMBL/GenBank/DDBJ whole genome shotgun (WGS) entry which is preliminary data.</text>
</comment>
<name>A0A852T8K3_9BACI</name>
<proteinExistence type="predicted"/>
<dbReference type="EMBL" id="JACCBX010000001">
    <property type="protein sequence ID" value="NYE03858.1"/>
    <property type="molecule type" value="Genomic_DNA"/>
</dbReference>
<sequence>MAIVKEFKKRFRWVKKNPWILLVWNERRRIQGEKEIKKYTDKQAIDILYKSHVNQVPNLDNPTKFSEKLQWLKLYYRDPLMTQCADKYSVRDYVTKCGYGEILNPLINSYENVDDIDLSALPDKFVLKGSHGSAWNIICKDKSKINWRSWKLIMKSWMRQNLYWYGREWVYKDIKPRIICEEYIEDQLGSLLDYKFFCFNGEPKFVQVDVGRFDKQNYRNFYDLDWNLLPFGKDIPHNPNIKFEKPKNFSKMVEIARTLSQPFPYVRADFYNVNGKIYFGELTFFPASGTPDFRPSKYDEIVGSWLVLPERNN</sequence>
<reference evidence="2" key="2">
    <citation type="submission" date="2020-08" db="EMBL/GenBank/DDBJ databases">
        <title>The Agave Microbiome: Exploring the role of microbial communities in plant adaptations to desert environments.</title>
        <authorList>
            <person name="Partida-Martinez L.P."/>
        </authorList>
    </citation>
    <scope>NUCLEOTIDE SEQUENCE [LARGE SCALE GENOMIC DNA]</scope>
    <source>
        <strain evidence="2">AT2.8</strain>
    </source>
</reference>
<dbReference type="Pfam" id="PF14305">
    <property type="entry name" value="ATPgrasp_TupA"/>
    <property type="match status" value="1"/>
</dbReference>
<accession>A0A852T8K3</accession>
<reference evidence="2" key="1">
    <citation type="submission" date="2020-07" db="EMBL/GenBank/DDBJ databases">
        <authorList>
            <person name="Partida-Martinez L."/>
            <person name="Huntemann M."/>
            <person name="Clum A."/>
            <person name="Wang J."/>
            <person name="Palaniappan K."/>
            <person name="Ritter S."/>
            <person name="Chen I.-M."/>
            <person name="Stamatis D."/>
            <person name="Reddy T."/>
            <person name="O'Malley R."/>
            <person name="Daum C."/>
            <person name="Shapiro N."/>
            <person name="Ivanova N."/>
            <person name="Kyrpides N."/>
            <person name="Woyke T."/>
        </authorList>
    </citation>
    <scope>NUCLEOTIDE SEQUENCE [LARGE SCALE GENOMIC DNA]</scope>
    <source>
        <strain evidence="2">AT2.8</strain>
    </source>
</reference>
<gene>
    <name evidence="1" type="ORF">F4694_000577</name>
</gene>
<protein>
    <recommendedName>
        <fullName evidence="3">Glycosyl transferase</fullName>
    </recommendedName>
</protein>
<organism evidence="1 2">
    <name type="scientific">Neobacillus niacini</name>
    <dbReference type="NCBI Taxonomy" id="86668"/>
    <lineage>
        <taxon>Bacteria</taxon>
        <taxon>Bacillati</taxon>
        <taxon>Bacillota</taxon>
        <taxon>Bacilli</taxon>
        <taxon>Bacillales</taxon>
        <taxon>Bacillaceae</taxon>
        <taxon>Neobacillus</taxon>
    </lineage>
</organism>